<keyword evidence="3" id="KW-0808">Transferase</keyword>
<feature type="domain" description="Methyltransferase" evidence="4">
    <location>
        <begin position="143"/>
        <end position="216"/>
    </location>
</feature>
<dbReference type="Proteomes" id="UP001485043">
    <property type="component" value="Unassembled WGS sequence"/>
</dbReference>
<organism evidence="5 6">
    <name type="scientific">Apatococcus fuscideae</name>
    <dbReference type="NCBI Taxonomy" id="2026836"/>
    <lineage>
        <taxon>Eukaryota</taxon>
        <taxon>Viridiplantae</taxon>
        <taxon>Chlorophyta</taxon>
        <taxon>core chlorophytes</taxon>
        <taxon>Trebouxiophyceae</taxon>
        <taxon>Chlorellales</taxon>
        <taxon>Chlorellaceae</taxon>
        <taxon>Apatococcus</taxon>
    </lineage>
</organism>
<comment type="similarity">
    <text evidence="1">Belongs to the methyltransferase superfamily.</text>
</comment>
<dbReference type="SUPFAM" id="SSF53335">
    <property type="entry name" value="S-adenosyl-L-methionine-dependent methyltransferases"/>
    <property type="match status" value="1"/>
</dbReference>
<evidence type="ECO:0000256" key="2">
    <source>
        <dbReference type="ARBA" id="ARBA00022603"/>
    </source>
</evidence>
<comment type="caution">
    <text evidence="5">The sequence shown here is derived from an EMBL/GenBank/DDBJ whole genome shotgun (WGS) entry which is preliminary data.</text>
</comment>
<proteinExistence type="inferred from homology"/>
<dbReference type="Gene3D" id="3.40.50.150">
    <property type="entry name" value="Vaccinia Virus protein VP39"/>
    <property type="match status" value="1"/>
</dbReference>
<dbReference type="EMBL" id="JALJOV010000115">
    <property type="protein sequence ID" value="KAK9867035.1"/>
    <property type="molecule type" value="Genomic_DNA"/>
</dbReference>
<dbReference type="InterPro" id="IPR051419">
    <property type="entry name" value="Lys/N-term_MeTrsfase_sf"/>
</dbReference>
<protein>
    <recommendedName>
        <fullName evidence="4">Methyltransferase domain-containing protein</fullName>
    </recommendedName>
</protein>
<dbReference type="GO" id="GO:0032259">
    <property type="term" value="P:methylation"/>
    <property type="evidence" value="ECO:0007669"/>
    <property type="project" value="UniProtKB-KW"/>
</dbReference>
<evidence type="ECO:0000259" key="4">
    <source>
        <dbReference type="Pfam" id="PF13649"/>
    </source>
</evidence>
<gene>
    <name evidence="5" type="ORF">WJX84_006520</name>
</gene>
<keyword evidence="2" id="KW-0489">Methyltransferase</keyword>
<evidence type="ECO:0000313" key="6">
    <source>
        <dbReference type="Proteomes" id="UP001485043"/>
    </source>
</evidence>
<accession>A0AAW1TE73</accession>
<dbReference type="AlphaFoldDB" id="A0AAW1TE73"/>
<evidence type="ECO:0000256" key="1">
    <source>
        <dbReference type="ARBA" id="ARBA00008361"/>
    </source>
</evidence>
<evidence type="ECO:0000256" key="3">
    <source>
        <dbReference type="ARBA" id="ARBA00022679"/>
    </source>
</evidence>
<dbReference type="InterPro" id="IPR029063">
    <property type="entry name" value="SAM-dependent_MTases_sf"/>
</dbReference>
<evidence type="ECO:0000313" key="5">
    <source>
        <dbReference type="EMBL" id="KAK9867035.1"/>
    </source>
</evidence>
<dbReference type="PANTHER" id="PTHR12176:SF80">
    <property type="entry name" value="EEF1A LYSINE METHYLTRANSFERASE 4"/>
    <property type="match status" value="1"/>
</dbReference>
<dbReference type="PANTHER" id="PTHR12176">
    <property type="entry name" value="SAM-DEPENDENT METHYLTRANSFERASE SUPERFAMILY PROTEIN"/>
    <property type="match status" value="1"/>
</dbReference>
<dbReference type="InterPro" id="IPR041698">
    <property type="entry name" value="Methyltransf_25"/>
</dbReference>
<sequence>MQAPQGAALPSEELRALQAAEQGLLNCLEWAAEAVEELGKVGSSDRGLVEDRTENFLKTIKEVEGTLAASIRKQETAEFAGSDSNMTSQPAQQSTFIPDKTTTYLTKPYWDERFASEESYEWCKSFEDFGHLLRPHFTPYDSILEIGAGNSSLSSQLAAELSNSYVCSLDISQVVAEKMQEQQLEQGASIQWQVGDMLCLPFCDASLDVVIEKGALDVFLGGPAEPLDPAPVAAARNAHCSP</sequence>
<dbReference type="Pfam" id="PF13649">
    <property type="entry name" value="Methyltransf_25"/>
    <property type="match status" value="1"/>
</dbReference>
<dbReference type="GO" id="GO:0008168">
    <property type="term" value="F:methyltransferase activity"/>
    <property type="evidence" value="ECO:0007669"/>
    <property type="project" value="UniProtKB-KW"/>
</dbReference>
<keyword evidence="6" id="KW-1185">Reference proteome</keyword>
<reference evidence="5 6" key="1">
    <citation type="journal article" date="2024" name="Nat. Commun.">
        <title>Phylogenomics reveals the evolutionary origins of lichenization in chlorophyte algae.</title>
        <authorList>
            <person name="Puginier C."/>
            <person name="Libourel C."/>
            <person name="Otte J."/>
            <person name="Skaloud P."/>
            <person name="Haon M."/>
            <person name="Grisel S."/>
            <person name="Petersen M."/>
            <person name="Berrin J.G."/>
            <person name="Delaux P.M."/>
            <person name="Dal Grande F."/>
            <person name="Keller J."/>
        </authorList>
    </citation>
    <scope>NUCLEOTIDE SEQUENCE [LARGE SCALE GENOMIC DNA]</scope>
    <source>
        <strain evidence="5 6">SAG 2523</strain>
    </source>
</reference>
<name>A0AAW1TE73_9CHLO</name>